<protein>
    <submittedName>
        <fullName evidence="1">Uncharacterized protein</fullName>
    </submittedName>
</protein>
<reference evidence="1" key="1">
    <citation type="submission" date="2014-09" db="EMBL/GenBank/DDBJ databases">
        <title>Genome sequence of the luminous mushroom Mycena chlorophos for searching fungal bioluminescence genes.</title>
        <authorList>
            <person name="Tanaka Y."/>
            <person name="Kasuga D."/>
            <person name="Oba Y."/>
            <person name="Hase S."/>
            <person name="Sato K."/>
            <person name="Oba Y."/>
            <person name="Sakakibara Y."/>
        </authorList>
    </citation>
    <scope>NUCLEOTIDE SEQUENCE</scope>
</reference>
<accession>A0ABQ0L2Q2</accession>
<organism evidence="1 2">
    <name type="scientific">Mycena chlorophos</name>
    <name type="common">Agaric fungus</name>
    <name type="synonym">Agaricus chlorophos</name>
    <dbReference type="NCBI Taxonomy" id="658473"/>
    <lineage>
        <taxon>Eukaryota</taxon>
        <taxon>Fungi</taxon>
        <taxon>Dikarya</taxon>
        <taxon>Basidiomycota</taxon>
        <taxon>Agaricomycotina</taxon>
        <taxon>Agaricomycetes</taxon>
        <taxon>Agaricomycetidae</taxon>
        <taxon>Agaricales</taxon>
        <taxon>Marasmiineae</taxon>
        <taxon>Mycenaceae</taxon>
        <taxon>Mycena</taxon>
    </lineage>
</organism>
<keyword evidence="2" id="KW-1185">Reference proteome</keyword>
<dbReference type="Proteomes" id="UP000815677">
    <property type="component" value="Unassembled WGS sequence"/>
</dbReference>
<evidence type="ECO:0000313" key="1">
    <source>
        <dbReference type="EMBL" id="GAT45415.1"/>
    </source>
</evidence>
<proteinExistence type="predicted"/>
<sequence length="45" mass="4868">MGDADTLNHKVNWFCCLSEGCEAGIRACFKTTSDNGDPSALDFRA</sequence>
<feature type="non-terminal residue" evidence="1">
    <location>
        <position position="45"/>
    </location>
</feature>
<evidence type="ECO:0000313" key="2">
    <source>
        <dbReference type="Proteomes" id="UP000815677"/>
    </source>
</evidence>
<name>A0ABQ0L2Q2_MYCCL</name>
<dbReference type="EMBL" id="DF841290">
    <property type="protein sequence ID" value="GAT45415.1"/>
    <property type="molecule type" value="Genomic_DNA"/>
</dbReference>
<gene>
    <name evidence="1" type="ORF">MCHLO_02995</name>
</gene>